<organism evidence="1 2">
    <name type="scientific">Cystobacter fuscus (strain ATCC 25194 / DSM 2262 / NBRC 100088 / M29)</name>
    <dbReference type="NCBI Taxonomy" id="1242864"/>
    <lineage>
        <taxon>Bacteria</taxon>
        <taxon>Pseudomonadati</taxon>
        <taxon>Myxococcota</taxon>
        <taxon>Myxococcia</taxon>
        <taxon>Myxococcales</taxon>
        <taxon>Cystobacterineae</taxon>
        <taxon>Archangiaceae</taxon>
        <taxon>Cystobacter</taxon>
    </lineage>
</organism>
<reference evidence="1" key="1">
    <citation type="submission" date="2013-05" db="EMBL/GenBank/DDBJ databases">
        <title>Genome assembly of Cystobacter fuscus DSM 2262.</title>
        <authorList>
            <person name="Sharma G."/>
            <person name="Khatri I."/>
            <person name="Kaur C."/>
            <person name="Mayilraj S."/>
            <person name="Subramanian S."/>
        </authorList>
    </citation>
    <scope>NUCLEOTIDE SEQUENCE [LARGE SCALE GENOMIC DNA]</scope>
    <source>
        <strain evidence="1">DSM 2262</strain>
    </source>
</reference>
<accession>S9NTI9</accession>
<keyword evidence="2" id="KW-1185">Reference proteome</keyword>
<name>S9NTI9_CYSF2</name>
<evidence type="ECO:0000313" key="1">
    <source>
        <dbReference type="EMBL" id="EPX55460.1"/>
    </source>
</evidence>
<dbReference type="EMBL" id="ANAH02000071">
    <property type="protein sequence ID" value="EPX55460.1"/>
    <property type="molecule type" value="Genomic_DNA"/>
</dbReference>
<gene>
    <name evidence="1" type="ORF">D187_009071</name>
</gene>
<comment type="caution">
    <text evidence="1">The sequence shown here is derived from an EMBL/GenBank/DDBJ whole genome shotgun (WGS) entry which is preliminary data.</text>
</comment>
<dbReference type="AlphaFoldDB" id="S9NTI9"/>
<proteinExistence type="predicted"/>
<evidence type="ECO:0000313" key="2">
    <source>
        <dbReference type="Proteomes" id="UP000011682"/>
    </source>
</evidence>
<protein>
    <submittedName>
        <fullName evidence="1">Uncharacterized protein</fullName>
    </submittedName>
</protein>
<sequence length="37" mass="4067">MKGIPCPVCHGVSFGGQRLFIRGETPPTLCQWIPRAL</sequence>
<dbReference type="Proteomes" id="UP000011682">
    <property type="component" value="Unassembled WGS sequence"/>
</dbReference>